<name>A0ABP6QU05_9ACTN</name>
<reference evidence="2" key="1">
    <citation type="journal article" date="2019" name="Int. J. Syst. Evol. Microbiol.">
        <title>The Global Catalogue of Microorganisms (GCM) 10K type strain sequencing project: providing services to taxonomists for standard genome sequencing and annotation.</title>
        <authorList>
            <consortium name="The Broad Institute Genomics Platform"/>
            <consortium name="The Broad Institute Genome Sequencing Center for Infectious Disease"/>
            <person name="Wu L."/>
            <person name="Ma J."/>
        </authorList>
    </citation>
    <scope>NUCLEOTIDE SEQUENCE [LARGE SCALE GENOMIC DNA]</scope>
    <source>
        <strain evidence="2">JCM 9381</strain>
    </source>
</reference>
<accession>A0ABP6QU05</accession>
<dbReference type="EMBL" id="BAAAUW010000007">
    <property type="protein sequence ID" value="GAA3257506.1"/>
    <property type="molecule type" value="Genomic_DNA"/>
</dbReference>
<dbReference type="Proteomes" id="UP001500728">
    <property type="component" value="Unassembled WGS sequence"/>
</dbReference>
<organism evidence="1 2">
    <name type="scientific">Streptomyces labedae</name>
    <dbReference type="NCBI Taxonomy" id="285569"/>
    <lineage>
        <taxon>Bacteria</taxon>
        <taxon>Bacillati</taxon>
        <taxon>Actinomycetota</taxon>
        <taxon>Actinomycetes</taxon>
        <taxon>Kitasatosporales</taxon>
        <taxon>Streptomycetaceae</taxon>
        <taxon>Streptomyces</taxon>
    </lineage>
</organism>
<evidence type="ECO:0000313" key="2">
    <source>
        <dbReference type="Proteomes" id="UP001500728"/>
    </source>
</evidence>
<evidence type="ECO:0000313" key="1">
    <source>
        <dbReference type="EMBL" id="GAA3257506.1"/>
    </source>
</evidence>
<proteinExistence type="predicted"/>
<protein>
    <recommendedName>
        <fullName evidence="3">DUF1795 domain-containing protein</fullName>
    </recommendedName>
</protein>
<keyword evidence="2" id="KW-1185">Reference proteome</keyword>
<comment type="caution">
    <text evidence="1">The sequence shown here is derived from an EMBL/GenBank/DDBJ whole genome shotgun (WGS) entry which is preliminary data.</text>
</comment>
<evidence type="ECO:0008006" key="3">
    <source>
        <dbReference type="Google" id="ProtNLM"/>
    </source>
</evidence>
<gene>
    <name evidence="1" type="ORF">GCM10010469_21530</name>
</gene>
<dbReference type="RefSeq" id="WP_346151918.1">
    <property type="nucleotide sequence ID" value="NZ_BAAAUW010000007.1"/>
</dbReference>
<sequence>MPIEQTAAAQESSRPATGYRLLLPSQWAQVPLRLGTEEAVDYILEDMFSRIPEYAPTDKIEPYRREIAKRFRSSVAQAQQRNGLDLYVPVKPVGDQEFNLGASILVTETTLPERQRGATYADPTDLAIQLLSRDSPNADLSSGEVDGAVAVRREFVAKADPSHGVEVASRRVEYIASVPGDPARWFVAAFSTVGGGDPRDELAEVLVEWFDAVMATFRWRFE</sequence>